<keyword evidence="2" id="KW-0808">Transferase</keyword>
<accession>A0A7Y9QVG9</accession>
<dbReference type="CDD" id="cd05403">
    <property type="entry name" value="NT_KNTase_like"/>
    <property type="match status" value="1"/>
</dbReference>
<dbReference type="Pfam" id="PF01909">
    <property type="entry name" value="NTP_transf_2"/>
    <property type="match status" value="1"/>
</dbReference>
<protein>
    <submittedName>
        <fullName evidence="2">Putative nucleotidyltransferase</fullName>
    </submittedName>
</protein>
<evidence type="ECO:0000313" key="2">
    <source>
        <dbReference type="EMBL" id="NYG32170.1"/>
    </source>
</evidence>
<evidence type="ECO:0000313" key="3">
    <source>
        <dbReference type="Proteomes" id="UP000518288"/>
    </source>
</evidence>
<gene>
    <name evidence="2" type="ORF">BDD16_001156</name>
</gene>
<feature type="domain" description="Polymerase nucleotidyl transferase" evidence="1">
    <location>
        <begin position="22"/>
        <end position="95"/>
    </location>
</feature>
<dbReference type="SUPFAM" id="SSF81301">
    <property type="entry name" value="Nucleotidyltransferase"/>
    <property type="match status" value="1"/>
</dbReference>
<sequence length="116" mass="12699">MNPRDTDGLAARLAIEPRHLQIVRNVLSRLVPDREVWAFGSRAGGGAHPPKPWSDLDLAVIGPAPLSLDEQATLAEAFSESDLPWRVDVVDSATLSTTFRERLAAEHLLLQKPSAR</sequence>
<dbReference type="Gene3D" id="3.30.460.10">
    <property type="entry name" value="Beta Polymerase, domain 2"/>
    <property type="match status" value="1"/>
</dbReference>
<dbReference type="GO" id="GO:0016779">
    <property type="term" value="F:nucleotidyltransferase activity"/>
    <property type="evidence" value="ECO:0007669"/>
    <property type="project" value="InterPro"/>
</dbReference>
<dbReference type="InterPro" id="IPR002934">
    <property type="entry name" value="Polymerase_NTP_transf_dom"/>
</dbReference>
<dbReference type="EMBL" id="JACCFH010000001">
    <property type="protein sequence ID" value="NYG32170.1"/>
    <property type="molecule type" value="Genomic_DNA"/>
</dbReference>
<proteinExistence type="predicted"/>
<reference evidence="2 3" key="1">
    <citation type="submission" date="2020-07" db="EMBL/GenBank/DDBJ databases">
        <title>Genomic Encyclopedia of Archaeal and Bacterial Type Strains, Phase II (KMG-II): from individual species to whole genera.</title>
        <authorList>
            <person name="Goeker M."/>
        </authorList>
    </citation>
    <scope>NUCLEOTIDE SEQUENCE [LARGE SCALE GENOMIC DNA]</scope>
    <source>
        <strain evidence="2 3">DSM 21226</strain>
    </source>
</reference>
<dbReference type="Proteomes" id="UP000518288">
    <property type="component" value="Unassembled WGS sequence"/>
</dbReference>
<name>A0A7Y9QVG9_9BURK</name>
<dbReference type="RefSeq" id="WP_179633086.1">
    <property type="nucleotide sequence ID" value="NZ_JACCFH010000001.1"/>
</dbReference>
<evidence type="ECO:0000259" key="1">
    <source>
        <dbReference type="Pfam" id="PF01909"/>
    </source>
</evidence>
<keyword evidence="3" id="KW-1185">Reference proteome</keyword>
<comment type="caution">
    <text evidence="2">The sequence shown here is derived from an EMBL/GenBank/DDBJ whole genome shotgun (WGS) entry which is preliminary data.</text>
</comment>
<organism evidence="2 3">
    <name type="scientific">Sphaerotilus montanus</name>
    <dbReference type="NCBI Taxonomy" id="522889"/>
    <lineage>
        <taxon>Bacteria</taxon>
        <taxon>Pseudomonadati</taxon>
        <taxon>Pseudomonadota</taxon>
        <taxon>Betaproteobacteria</taxon>
        <taxon>Burkholderiales</taxon>
        <taxon>Sphaerotilaceae</taxon>
        <taxon>Sphaerotilus</taxon>
    </lineage>
</organism>
<dbReference type="InterPro" id="IPR043519">
    <property type="entry name" value="NT_sf"/>
</dbReference>
<dbReference type="AlphaFoldDB" id="A0A7Y9QVG9"/>